<dbReference type="Pfam" id="PF02602">
    <property type="entry name" value="HEM4"/>
    <property type="match status" value="1"/>
</dbReference>
<evidence type="ECO:0000256" key="6">
    <source>
        <dbReference type="ARBA" id="ARBA00037589"/>
    </source>
</evidence>
<dbReference type="GO" id="GO:0006780">
    <property type="term" value="P:uroporphyrinogen III biosynthetic process"/>
    <property type="evidence" value="ECO:0007669"/>
    <property type="project" value="UniProtKB-UniRule"/>
</dbReference>
<comment type="pathway">
    <text evidence="1 9">Porphyrin-containing compound metabolism; protoporphyrin-IX biosynthesis; coproporphyrinogen-III from 5-aminolevulinate: step 3/4.</text>
</comment>
<comment type="caution">
    <text evidence="11">The sequence shown here is derived from an EMBL/GenBank/DDBJ whole genome shotgun (WGS) entry which is preliminary data.</text>
</comment>
<name>A0A3M7TZA8_9BACI</name>
<dbReference type="GO" id="GO:0006782">
    <property type="term" value="P:protoporphyrinogen IX biosynthetic process"/>
    <property type="evidence" value="ECO:0007669"/>
    <property type="project" value="UniProtKB-UniRule"/>
</dbReference>
<evidence type="ECO:0000256" key="1">
    <source>
        <dbReference type="ARBA" id="ARBA00004772"/>
    </source>
</evidence>
<evidence type="ECO:0000259" key="10">
    <source>
        <dbReference type="Pfam" id="PF02602"/>
    </source>
</evidence>
<keyword evidence="12" id="KW-1185">Reference proteome</keyword>
<dbReference type="OrthoDB" id="9815856at2"/>
<dbReference type="EMBL" id="RHIB01000001">
    <property type="protein sequence ID" value="RNA70232.1"/>
    <property type="molecule type" value="Genomic_DNA"/>
</dbReference>
<keyword evidence="5 9" id="KW-0627">Porphyrin biosynthesis</keyword>
<dbReference type="InterPro" id="IPR003754">
    <property type="entry name" value="4pyrrol_synth_uPrphyn_synth"/>
</dbReference>
<dbReference type="Proteomes" id="UP000278746">
    <property type="component" value="Unassembled WGS sequence"/>
</dbReference>
<dbReference type="Gene3D" id="3.40.50.10090">
    <property type="match status" value="2"/>
</dbReference>
<comment type="catalytic activity">
    <reaction evidence="8 9">
        <text>hydroxymethylbilane = uroporphyrinogen III + H2O</text>
        <dbReference type="Rhea" id="RHEA:18965"/>
        <dbReference type="ChEBI" id="CHEBI:15377"/>
        <dbReference type="ChEBI" id="CHEBI:57308"/>
        <dbReference type="ChEBI" id="CHEBI:57845"/>
        <dbReference type="EC" id="4.2.1.75"/>
    </reaction>
</comment>
<evidence type="ECO:0000256" key="8">
    <source>
        <dbReference type="ARBA" id="ARBA00048617"/>
    </source>
</evidence>
<evidence type="ECO:0000256" key="4">
    <source>
        <dbReference type="ARBA" id="ARBA00023239"/>
    </source>
</evidence>
<reference evidence="11 12" key="1">
    <citation type="submission" date="2018-10" db="EMBL/GenBank/DDBJ databases">
        <title>Bacillus Keqinensis sp. nov., a moderately halophilic bacterium isolated from a saline-alkaline lake.</title>
        <authorList>
            <person name="Wang H."/>
        </authorList>
    </citation>
    <scope>NUCLEOTIDE SEQUENCE [LARGE SCALE GENOMIC DNA]</scope>
    <source>
        <strain evidence="11 12">KQ-3</strain>
    </source>
</reference>
<dbReference type="UniPathway" id="UPA00251">
    <property type="reaction ID" value="UER00320"/>
</dbReference>
<protein>
    <recommendedName>
        <fullName evidence="7 9">Uroporphyrinogen-III synthase</fullName>
        <ecNumber evidence="3 9">4.2.1.75</ecNumber>
    </recommendedName>
</protein>
<proteinExistence type="inferred from homology"/>
<sequence>MTGGLPSLKGLKIANTRAAHQAAPFTRQIEAFGATAVEVPLISVQPAGRSSAFFQSLKDIDRYTAVVFTSANAIIHTLTGLSSLKLDKEILHGKTIACVGEKTKMLLEDNGITPHLVPEVFDGEHLAEVLVELLGKNDIVLFPKSNLARNVIETSLKEAGVELDAPVAYITEPNEKEAERLRELARDQKVDVIPFLSPSAVKAFFSSGPKEVADYPPETVKLAAIGPVTLSALESLGIKNVIVPEEYTTEALLQEIDQTIRRNER</sequence>
<evidence type="ECO:0000313" key="11">
    <source>
        <dbReference type="EMBL" id="RNA70232.1"/>
    </source>
</evidence>
<evidence type="ECO:0000313" key="12">
    <source>
        <dbReference type="Proteomes" id="UP000278746"/>
    </source>
</evidence>
<gene>
    <name evidence="11" type="ORF">EBO34_09985</name>
</gene>
<feature type="domain" description="Tetrapyrrole biosynthesis uroporphyrinogen III synthase" evidence="10">
    <location>
        <begin position="25"/>
        <end position="254"/>
    </location>
</feature>
<evidence type="ECO:0000256" key="3">
    <source>
        <dbReference type="ARBA" id="ARBA00013109"/>
    </source>
</evidence>
<keyword evidence="4 9" id="KW-0456">Lyase</keyword>
<accession>A0A3M7TZA8</accession>
<dbReference type="SUPFAM" id="SSF69618">
    <property type="entry name" value="HemD-like"/>
    <property type="match status" value="1"/>
</dbReference>
<dbReference type="PANTHER" id="PTHR38042">
    <property type="entry name" value="UROPORPHYRINOGEN-III SYNTHASE, CHLOROPLASTIC"/>
    <property type="match status" value="1"/>
</dbReference>
<evidence type="ECO:0000256" key="2">
    <source>
        <dbReference type="ARBA" id="ARBA00008133"/>
    </source>
</evidence>
<dbReference type="EC" id="4.2.1.75" evidence="3 9"/>
<evidence type="ECO:0000256" key="9">
    <source>
        <dbReference type="RuleBase" id="RU366031"/>
    </source>
</evidence>
<dbReference type="RefSeq" id="WP_122897818.1">
    <property type="nucleotide sequence ID" value="NZ_RHIB01000001.1"/>
</dbReference>
<dbReference type="InterPro" id="IPR039793">
    <property type="entry name" value="UROS/Hem4"/>
</dbReference>
<dbReference type="InterPro" id="IPR036108">
    <property type="entry name" value="4pyrrol_syn_uPrphyn_synt_sf"/>
</dbReference>
<dbReference type="CDD" id="cd06578">
    <property type="entry name" value="HemD"/>
    <property type="match status" value="1"/>
</dbReference>
<evidence type="ECO:0000256" key="5">
    <source>
        <dbReference type="ARBA" id="ARBA00023244"/>
    </source>
</evidence>
<evidence type="ECO:0000256" key="7">
    <source>
        <dbReference type="ARBA" id="ARBA00040167"/>
    </source>
</evidence>
<dbReference type="AlphaFoldDB" id="A0A3M7TZA8"/>
<dbReference type="GO" id="GO:0004852">
    <property type="term" value="F:uroporphyrinogen-III synthase activity"/>
    <property type="evidence" value="ECO:0007669"/>
    <property type="project" value="UniProtKB-UniRule"/>
</dbReference>
<organism evidence="11 12">
    <name type="scientific">Alteribacter keqinensis</name>
    <dbReference type="NCBI Taxonomy" id="2483800"/>
    <lineage>
        <taxon>Bacteria</taxon>
        <taxon>Bacillati</taxon>
        <taxon>Bacillota</taxon>
        <taxon>Bacilli</taxon>
        <taxon>Bacillales</taxon>
        <taxon>Bacillaceae</taxon>
        <taxon>Alteribacter</taxon>
    </lineage>
</organism>
<dbReference type="PANTHER" id="PTHR38042:SF1">
    <property type="entry name" value="UROPORPHYRINOGEN-III SYNTHASE, CHLOROPLASTIC"/>
    <property type="match status" value="1"/>
</dbReference>
<comment type="function">
    <text evidence="6 9">Catalyzes cyclization of the linear tetrapyrrole, hydroxymethylbilane, to the macrocyclic uroporphyrinogen III.</text>
</comment>
<comment type="similarity">
    <text evidence="2 9">Belongs to the uroporphyrinogen-III synthase family.</text>
</comment>